<dbReference type="SMART" id="SM00220">
    <property type="entry name" value="S_TKc"/>
    <property type="match status" value="1"/>
</dbReference>
<dbReference type="SUPFAM" id="SSF56112">
    <property type="entry name" value="Protein kinase-like (PK-like)"/>
    <property type="match status" value="1"/>
</dbReference>
<dbReference type="GO" id="GO:1990604">
    <property type="term" value="C:IRE1-TRAF2-ASK1 complex"/>
    <property type="evidence" value="ECO:0007669"/>
    <property type="project" value="TreeGrafter"/>
</dbReference>
<dbReference type="AlphaFoldDB" id="A0AA38XVT9"/>
<dbReference type="InterPro" id="IPR008271">
    <property type="entry name" value="Ser/Thr_kinase_AS"/>
</dbReference>
<accession>A0AA38XVT9</accession>
<evidence type="ECO:0000313" key="4">
    <source>
        <dbReference type="Proteomes" id="UP001172681"/>
    </source>
</evidence>
<dbReference type="PANTHER" id="PTHR13954">
    <property type="entry name" value="IRE1-RELATED"/>
    <property type="match status" value="1"/>
</dbReference>
<dbReference type="InterPro" id="IPR045133">
    <property type="entry name" value="IRE1/2-like"/>
</dbReference>
<dbReference type="InterPro" id="IPR011009">
    <property type="entry name" value="Kinase-like_dom_sf"/>
</dbReference>
<dbReference type="Proteomes" id="UP001172681">
    <property type="component" value="Unassembled WGS sequence"/>
</dbReference>
<dbReference type="GO" id="GO:0004674">
    <property type="term" value="F:protein serine/threonine kinase activity"/>
    <property type="evidence" value="ECO:0007669"/>
    <property type="project" value="InterPro"/>
</dbReference>
<dbReference type="InterPro" id="IPR000719">
    <property type="entry name" value="Prot_kinase_dom"/>
</dbReference>
<evidence type="ECO:0000256" key="1">
    <source>
        <dbReference type="SAM" id="MobiDB-lite"/>
    </source>
</evidence>
<dbReference type="GO" id="GO:0070059">
    <property type="term" value="P:intrinsic apoptotic signaling pathway in response to endoplasmic reticulum stress"/>
    <property type="evidence" value="ECO:0007669"/>
    <property type="project" value="TreeGrafter"/>
</dbReference>
<dbReference type="GO" id="GO:0051082">
    <property type="term" value="F:unfolded protein binding"/>
    <property type="evidence" value="ECO:0007669"/>
    <property type="project" value="TreeGrafter"/>
</dbReference>
<comment type="caution">
    <text evidence="3">The sequence shown here is derived from an EMBL/GenBank/DDBJ whole genome shotgun (WGS) entry which is preliminary data.</text>
</comment>
<dbReference type="PANTHER" id="PTHR13954:SF6">
    <property type="entry name" value="NON-SPECIFIC SERINE_THREONINE PROTEIN KINASE"/>
    <property type="match status" value="1"/>
</dbReference>
<dbReference type="PROSITE" id="PS00108">
    <property type="entry name" value="PROTEIN_KINASE_ST"/>
    <property type="match status" value="1"/>
</dbReference>
<dbReference type="GO" id="GO:0036498">
    <property type="term" value="P:IRE1-mediated unfolded protein response"/>
    <property type="evidence" value="ECO:0007669"/>
    <property type="project" value="TreeGrafter"/>
</dbReference>
<evidence type="ECO:0000313" key="3">
    <source>
        <dbReference type="EMBL" id="KAJ9623025.1"/>
    </source>
</evidence>
<organism evidence="3 4">
    <name type="scientific">Knufia peltigerae</name>
    <dbReference type="NCBI Taxonomy" id="1002370"/>
    <lineage>
        <taxon>Eukaryota</taxon>
        <taxon>Fungi</taxon>
        <taxon>Dikarya</taxon>
        <taxon>Ascomycota</taxon>
        <taxon>Pezizomycotina</taxon>
        <taxon>Eurotiomycetes</taxon>
        <taxon>Chaetothyriomycetidae</taxon>
        <taxon>Chaetothyriales</taxon>
        <taxon>Trichomeriaceae</taxon>
        <taxon>Knufia</taxon>
    </lineage>
</organism>
<keyword evidence="4" id="KW-1185">Reference proteome</keyword>
<protein>
    <recommendedName>
        <fullName evidence="2">Protein kinase domain-containing protein</fullName>
    </recommendedName>
</protein>
<feature type="compositionally biased region" description="Polar residues" evidence="1">
    <location>
        <begin position="20"/>
        <end position="42"/>
    </location>
</feature>
<dbReference type="EMBL" id="JAPDRN010000102">
    <property type="protein sequence ID" value="KAJ9623025.1"/>
    <property type="molecule type" value="Genomic_DNA"/>
</dbReference>
<dbReference type="PROSITE" id="PS50011">
    <property type="entry name" value="PROTEIN_KINASE_DOM"/>
    <property type="match status" value="1"/>
</dbReference>
<feature type="compositionally biased region" description="Polar residues" evidence="1">
    <location>
        <begin position="56"/>
        <end position="98"/>
    </location>
</feature>
<feature type="domain" description="Protein kinase" evidence="2">
    <location>
        <begin position="110"/>
        <end position="442"/>
    </location>
</feature>
<sequence length="442" mass="48190">MVFMVDMDSSPRNPMLFDQGLSTPPTTPTTAWKENSKSQFSHGSVPASAMTPPSSPWLSKSSAPPSLITPTHETRRPSSQLSRSTTNEDLSQETSTPQCPFDFEILKNERGRDATFGSGAWSIVFKASTHPRTSTSLVTPPTSPTTSLPAVVAVKKPCRRDANAILRTEAQILSYLHTVPCSNKYVVPFYGTTGPDGSTLVLDAIPYSLEDHIRKYAYEAREELKSSLSTMHEPILGSVSQWLDLANSLVSGLAWLHNIACVVHGDVKPGNVLLRPRAGDSVGSGTQAIEGYEPVYADFSSSTRLDDDTITPNTLAAVTREYTAPELLSSKVLRDPNSCATTSSDVFSLAVTLLVAVTGELHVYGGSVFQRQLMATQGWLVLSHVRNGEQGSRVPMGGVVEKVLERAVLKDDLERVNALEWLEIVEQTKTKTKTTKKKHDFR</sequence>
<dbReference type="Pfam" id="PF00069">
    <property type="entry name" value="Pkinase"/>
    <property type="match status" value="1"/>
</dbReference>
<feature type="region of interest" description="Disordered" evidence="1">
    <location>
        <begin position="1"/>
        <end position="100"/>
    </location>
</feature>
<gene>
    <name evidence="3" type="ORF">H2204_011283</name>
</gene>
<reference evidence="3" key="1">
    <citation type="submission" date="2022-10" db="EMBL/GenBank/DDBJ databases">
        <title>Culturing micro-colonial fungi from biological soil crusts in the Mojave desert and describing Neophaeococcomyces mojavensis, and introducing the new genera and species Taxawa tesnikishii.</title>
        <authorList>
            <person name="Kurbessoian T."/>
            <person name="Stajich J.E."/>
        </authorList>
    </citation>
    <scope>NUCLEOTIDE SEQUENCE</scope>
    <source>
        <strain evidence="3">TK_35</strain>
    </source>
</reference>
<dbReference type="GO" id="GO:0004521">
    <property type="term" value="F:RNA endonuclease activity"/>
    <property type="evidence" value="ECO:0007669"/>
    <property type="project" value="InterPro"/>
</dbReference>
<name>A0AA38XVT9_9EURO</name>
<evidence type="ECO:0000259" key="2">
    <source>
        <dbReference type="PROSITE" id="PS50011"/>
    </source>
</evidence>
<dbReference type="Gene3D" id="1.10.510.10">
    <property type="entry name" value="Transferase(Phosphotransferase) domain 1"/>
    <property type="match status" value="1"/>
</dbReference>
<dbReference type="GO" id="GO:0005524">
    <property type="term" value="F:ATP binding"/>
    <property type="evidence" value="ECO:0007669"/>
    <property type="project" value="InterPro"/>
</dbReference>
<proteinExistence type="predicted"/>